<protein>
    <submittedName>
        <fullName evidence="3">von Willebrand factor type A domain-containing protein</fullName>
    </submittedName>
</protein>
<keyword evidence="1" id="KW-0472">Membrane</keyword>
<name>X6NQN5_RETFI</name>
<reference evidence="3 4" key="1">
    <citation type="journal article" date="2013" name="Curr. Biol.">
        <title>The Genome of the Foraminiferan Reticulomyxa filosa.</title>
        <authorList>
            <person name="Glockner G."/>
            <person name="Hulsmann N."/>
            <person name="Schleicher M."/>
            <person name="Noegel A.A."/>
            <person name="Eichinger L."/>
            <person name="Gallinger C."/>
            <person name="Pawlowski J."/>
            <person name="Sierra R."/>
            <person name="Euteneuer U."/>
            <person name="Pillet L."/>
            <person name="Moustafa A."/>
            <person name="Platzer M."/>
            <person name="Groth M."/>
            <person name="Szafranski K."/>
            <person name="Schliwa M."/>
        </authorList>
    </citation>
    <scope>NUCLEOTIDE SEQUENCE [LARGE SCALE GENOMIC DNA]</scope>
</reference>
<organism evidence="3 4">
    <name type="scientific">Reticulomyxa filosa</name>
    <dbReference type="NCBI Taxonomy" id="46433"/>
    <lineage>
        <taxon>Eukaryota</taxon>
        <taxon>Sar</taxon>
        <taxon>Rhizaria</taxon>
        <taxon>Retaria</taxon>
        <taxon>Foraminifera</taxon>
        <taxon>Monothalamids</taxon>
        <taxon>Reticulomyxidae</taxon>
        <taxon>Reticulomyxa</taxon>
    </lineage>
</organism>
<dbReference type="SMART" id="SM00327">
    <property type="entry name" value="VWA"/>
    <property type="match status" value="1"/>
</dbReference>
<dbReference type="OrthoDB" id="10264538at2759"/>
<evidence type="ECO:0000259" key="2">
    <source>
        <dbReference type="PROSITE" id="PS50234"/>
    </source>
</evidence>
<feature type="domain" description="VWFA" evidence="2">
    <location>
        <begin position="229"/>
        <end position="426"/>
    </location>
</feature>
<keyword evidence="1" id="KW-0812">Transmembrane</keyword>
<comment type="caution">
    <text evidence="3">The sequence shown here is derived from an EMBL/GenBank/DDBJ whole genome shotgun (WGS) entry which is preliminary data.</text>
</comment>
<keyword evidence="1" id="KW-1133">Transmembrane helix</keyword>
<evidence type="ECO:0000313" key="3">
    <source>
        <dbReference type="EMBL" id="ETO28605.1"/>
    </source>
</evidence>
<dbReference type="Pfam" id="PF13519">
    <property type="entry name" value="VWA_2"/>
    <property type="match status" value="1"/>
</dbReference>
<accession>X6NQN5</accession>
<dbReference type="InterPro" id="IPR002035">
    <property type="entry name" value="VWF_A"/>
</dbReference>
<dbReference type="InterPro" id="IPR051266">
    <property type="entry name" value="CLCR"/>
</dbReference>
<gene>
    <name evidence="3" type="ORF">RFI_08528</name>
</gene>
<dbReference type="SUPFAM" id="SSF53300">
    <property type="entry name" value="vWA-like"/>
    <property type="match status" value="1"/>
</dbReference>
<dbReference type="PANTHER" id="PTHR10579">
    <property type="entry name" value="CALCIUM-ACTIVATED CHLORIDE CHANNEL REGULATOR"/>
    <property type="match status" value="1"/>
</dbReference>
<dbReference type="InterPro" id="IPR036465">
    <property type="entry name" value="vWFA_dom_sf"/>
</dbReference>
<dbReference type="EMBL" id="ASPP01006574">
    <property type="protein sequence ID" value="ETO28605.1"/>
    <property type="molecule type" value="Genomic_DNA"/>
</dbReference>
<evidence type="ECO:0000256" key="1">
    <source>
        <dbReference type="SAM" id="Phobius"/>
    </source>
</evidence>
<feature type="transmembrane region" description="Helical" evidence="1">
    <location>
        <begin position="428"/>
        <end position="446"/>
    </location>
</feature>
<dbReference type="Proteomes" id="UP000023152">
    <property type="component" value="Unassembled WGS sequence"/>
</dbReference>
<dbReference type="Gene3D" id="3.40.50.410">
    <property type="entry name" value="von Willebrand factor, type A domain"/>
    <property type="match status" value="1"/>
</dbReference>
<keyword evidence="4" id="KW-1185">Reference proteome</keyword>
<dbReference type="PANTHER" id="PTHR10579:SF43">
    <property type="entry name" value="ZINC FINGER (C3HC4-TYPE RING FINGER) FAMILY PROTEIN"/>
    <property type="match status" value="1"/>
</dbReference>
<dbReference type="AlphaFoldDB" id="X6NQN5"/>
<evidence type="ECO:0000313" key="4">
    <source>
        <dbReference type="Proteomes" id="UP000023152"/>
    </source>
</evidence>
<proteinExistence type="predicted"/>
<sequence>MYLKSLVIDKGSSKSLSFRSRDIVGFDIFGGIHKQKLLKSVSCFVAYFVFVFFKKKSLGNTVEKIEKTIKSSNKYNLKLNKRFYNLFATQRANILFIITKSEVVPFYLMIEMDCSGSFGTSLHKSKDINALSVHDFEHEGIFGRYFFDTYPTGTNVVQGEQSTEEKKEQDVRHEQLKKEAEQDFLAVRTNYARSRDPVSNEMQEWLGIGTHSKYDGKKGIAKHGRPSVSLVVALDVSGSMDCGIASSSEGETSYTSKLDVAKYSLVSMLKNLKDNDSLGIVTFDEECHVIYPLTPWKQSSAEELKGKIMSLQTSGGTDLSVAFRGASQLLEQQLQADKKKVTQGIRTEYRILFMTDMQPNTGETSEKGLFGMANRCSQQRIYTTFVGIGEDFGSELAQFISTNLKGGQYMTVRTAKEFEDLMTENFDYSIFPTIFDFKFFFFFFFWEGACKRKRFYTYIQKKISFFFLKGLKS</sequence>
<dbReference type="PROSITE" id="PS50234">
    <property type="entry name" value="VWFA"/>
    <property type="match status" value="1"/>
</dbReference>